<gene>
    <name evidence="2" type="ORF">GDR74_02205</name>
</gene>
<dbReference type="PANTHER" id="PTHR36440">
    <property type="entry name" value="PUTATIVE (AFU_ORTHOLOGUE AFUA_8G07350)-RELATED"/>
    <property type="match status" value="1"/>
</dbReference>
<dbReference type="InterPro" id="IPR014710">
    <property type="entry name" value="RmlC-like_jellyroll"/>
</dbReference>
<dbReference type="EMBL" id="CP045423">
    <property type="protein sequence ID" value="QFU15119.1"/>
    <property type="molecule type" value="Genomic_DNA"/>
</dbReference>
<dbReference type="PANTHER" id="PTHR36440:SF1">
    <property type="entry name" value="PUTATIVE (AFU_ORTHOLOGUE AFUA_8G07350)-RELATED"/>
    <property type="match status" value="1"/>
</dbReference>
<feature type="domain" description="Cupin type-2" evidence="1">
    <location>
        <begin position="35"/>
        <end position="106"/>
    </location>
</feature>
<reference evidence="2 3" key="1">
    <citation type="submission" date="2019-10" db="EMBL/GenBank/DDBJ databases">
        <title>Isolation, Identification of Microvirga thermotolerans HR1, a novel thermophilic bacterium and Comparative Genomics of the genus Microvirga.</title>
        <authorList>
            <person name="Li J."/>
            <person name="Zhang W."/>
            <person name="Lin M."/>
            <person name="Wang J."/>
        </authorList>
    </citation>
    <scope>NUCLEOTIDE SEQUENCE [LARGE SCALE GENOMIC DNA]</scope>
    <source>
        <strain evidence="2 3">HR1</strain>
    </source>
</reference>
<sequence>MNTFSFTPGMVVVNAFNRETFIFTKPEKPEYAEFEVHLEPGGSGGGNAISHVHPATDETFTVRSGRLGVSINGVMNTLESGESITVPRGAPHFFVNAHEGDTEIVVRFTPAQKQLRFFLNFSTATVTHPEWFSAKGEPPLLLMALTLHTFKDHFYVAGPPIWLQKLLFAALSPIARLRGYRILVGPHTEIG</sequence>
<dbReference type="Pfam" id="PF07883">
    <property type="entry name" value="Cupin_2"/>
    <property type="match status" value="1"/>
</dbReference>
<dbReference type="InterPro" id="IPR053146">
    <property type="entry name" value="QDO-like"/>
</dbReference>
<accession>A0A5P9JSR2</accession>
<dbReference type="InterPro" id="IPR011051">
    <property type="entry name" value="RmlC_Cupin_sf"/>
</dbReference>
<evidence type="ECO:0000313" key="3">
    <source>
        <dbReference type="Proteomes" id="UP000325614"/>
    </source>
</evidence>
<keyword evidence="3" id="KW-1185">Reference proteome</keyword>
<dbReference type="SUPFAM" id="SSF51182">
    <property type="entry name" value="RmlC-like cupins"/>
    <property type="match status" value="1"/>
</dbReference>
<evidence type="ECO:0000259" key="1">
    <source>
        <dbReference type="Pfam" id="PF07883"/>
    </source>
</evidence>
<protein>
    <submittedName>
        <fullName evidence="2">Cupin domain-containing protein</fullName>
    </submittedName>
</protein>
<dbReference type="Proteomes" id="UP000325614">
    <property type="component" value="Chromosome"/>
</dbReference>
<organism evidence="2 3">
    <name type="scientific">Microvirga thermotolerans</name>
    <dbReference type="NCBI Taxonomy" id="2651334"/>
    <lineage>
        <taxon>Bacteria</taxon>
        <taxon>Pseudomonadati</taxon>
        <taxon>Pseudomonadota</taxon>
        <taxon>Alphaproteobacteria</taxon>
        <taxon>Hyphomicrobiales</taxon>
        <taxon>Methylobacteriaceae</taxon>
        <taxon>Microvirga</taxon>
    </lineage>
</organism>
<name>A0A5P9JSR2_9HYPH</name>
<dbReference type="Gene3D" id="2.60.120.10">
    <property type="entry name" value="Jelly Rolls"/>
    <property type="match status" value="1"/>
</dbReference>
<dbReference type="RefSeq" id="WP_152584769.1">
    <property type="nucleotide sequence ID" value="NZ_CP045423.1"/>
</dbReference>
<dbReference type="InterPro" id="IPR013096">
    <property type="entry name" value="Cupin_2"/>
</dbReference>
<dbReference type="KEGG" id="mico:GDR74_02205"/>
<proteinExistence type="predicted"/>
<evidence type="ECO:0000313" key="2">
    <source>
        <dbReference type="EMBL" id="QFU15119.1"/>
    </source>
</evidence>
<dbReference type="AlphaFoldDB" id="A0A5P9JSR2"/>